<proteinExistence type="predicted"/>
<name>A0AAE0U675_SORBR</name>
<evidence type="ECO:0000313" key="2">
    <source>
        <dbReference type="EMBL" id="KAK3392110.1"/>
    </source>
</evidence>
<feature type="transmembrane region" description="Helical" evidence="1">
    <location>
        <begin position="62"/>
        <end position="81"/>
    </location>
</feature>
<evidence type="ECO:0000313" key="3">
    <source>
        <dbReference type="Proteomes" id="UP001281003"/>
    </source>
</evidence>
<keyword evidence="1" id="KW-1133">Transmembrane helix</keyword>
<organism evidence="2 3">
    <name type="scientific">Sordaria brevicollis</name>
    <dbReference type="NCBI Taxonomy" id="83679"/>
    <lineage>
        <taxon>Eukaryota</taxon>
        <taxon>Fungi</taxon>
        <taxon>Dikarya</taxon>
        <taxon>Ascomycota</taxon>
        <taxon>Pezizomycotina</taxon>
        <taxon>Sordariomycetes</taxon>
        <taxon>Sordariomycetidae</taxon>
        <taxon>Sordariales</taxon>
        <taxon>Sordariaceae</taxon>
        <taxon>Sordaria</taxon>
    </lineage>
</organism>
<dbReference type="EMBL" id="JAUTDP010000012">
    <property type="protein sequence ID" value="KAK3392110.1"/>
    <property type="molecule type" value="Genomic_DNA"/>
</dbReference>
<keyword evidence="3" id="KW-1185">Reference proteome</keyword>
<reference evidence="2" key="1">
    <citation type="journal article" date="2023" name="Mol. Phylogenet. Evol.">
        <title>Genome-scale phylogeny and comparative genomics of the fungal order Sordariales.</title>
        <authorList>
            <person name="Hensen N."/>
            <person name="Bonometti L."/>
            <person name="Westerberg I."/>
            <person name="Brannstrom I.O."/>
            <person name="Guillou S."/>
            <person name="Cros-Aarteil S."/>
            <person name="Calhoun S."/>
            <person name="Haridas S."/>
            <person name="Kuo A."/>
            <person name="Mondo S."/>
            <person name="Pangilinan J."/>
            <person name="Riley R."/>
            <person name="LaButti K."/>
            <person name="Andreopoulos B."/>
            <person name="Lipzen A."/>
            <person name="Chen C."/>
            <person name="Yan M."/>
            <person name="Daum C."/>
            <person name="Ng V."/>
            <person name="Clum A."/>
            <person name="Steindorff A."/>
            <person name="Ohm R.A."/>
            <person name="Martin F."/>
            <person name="Silar P."/>
            <person name="Natvig D.O."/>
            <person name="Lalanne C."/>
            <person name="Gautier V."/>
            <person name="Ament-Velasquez S.L."/>
            <person name="Kruys A."/>
            <person name="Hutchinson M.I."/>
            <person name="Powell A.J."/>
            <person name="Barry K."/>
            <person name="Miller A.N."/>
            <person name="Grigoriev I.V."/>
            <person name="Debuchy R."/>
            <person name="Gladieux P."/>
            <person name="Hiltunen Thoren M."/>
            <person name="Johannesson H."/>
        </authorList>
    </citation>
    <scope>NUCLEOTIDE SEQUENCE</scope>
    <source>
        <strain evidence="2">FGSC 1904</strain>
    </source>
</reference>
<keyword evidence="1" id="KW-0472">Membrane</keyword>
<evidence type="ECO:0000256" key="1">
    <source>
        <dbReference type="SAM" id="Phobius"/>
    </source>
</evidence>
<dbReference type="AlphaFoldDB" id="A0AAE0U675"/>
<gene>
    <name evidence="2" type="ORF">B0T20DRAFT_396717</name>
</gene>
<sequence length="165" mass="18323">MWLHRSNCSEPPRHISAWFLGAFLAGVRTYGGKLVVEEWCFRRYGTHLVPNTSDKFINMQSYLFKLLAIAVAVLPATVLSMPVEGAAEGEVGENGIICPQAITPAAERPAVSQRRRDSSGSRLFAPRACNTDVFACEEDEDCFEFGCTFCALHHTPCGDEYTRCR</sequence>
<comment type="caution">
    <text evidence="2">The sequence shown here is derived from an EMBL/GenBank/DDBJ whole genome shotgun (WGS) entry which is preliminary data.</text>
</comment>
<reference evidence="2" key="2">
    <citation type="submission" date="2023-07" db="EMBL/GenBank/DDBJ databases">
        <authorList>
            <consortium name="Lawrence Berkeley National Laboratory"/>
            <person name="Haridas S."/>
            <person name="Hensen N."/>
            <person name="Bonometti L."/>
            <person name="Westerberg I."/>
            <person name="Brannstrom I.O."/>
            <person name="Guillou S."/>
            <person name="Cros-Aarteil S."/>
            <person name="Calhoun S."/>
            <person name="Kuo A."/>
            <person name="Mondo S."/>
            <person name="Pangilinan J."/>
            <person name="Riley R."/>
            <person name="LaButti K."/>
            <person name="Andreopoulos B."/>
            <person name="Lipzen A."/>
            <person name="Chen C."/>
            <person name="Yanf M."/>
            <person name="Daum C."/>
            <person name="Ng V."/>
            <person name="Clum A."/>
            <person name="Steindorff A."/>
            <person name="Ohm R."/>
            <person name="Martin F."/>
            <person name="Silar P."/>
            <person name="Natvig D."/>
            <person name="Lalanne C."/>
            <person name="Gautier V."/>
            <person name="Ament-velasquez S.L."/>
            <person name="Kruys A."/>
            <person name="Hutchinson M.I."/>
            <person name="Powell A.J."/>
            <person name="Barry K."/>
            <person name="Miller A.N."/>
            <person name="Grigoriev I.V."/>
            <person name="Debuchy R."/>
            <person name="Gladieux P."/>
            <person name="Thoren M.H."/>
            <person name="Johannesson H."/>
        </authorList>
    </citation>
    <scope>NUCLEOTIDE SEQUENCE</scope>
    <source>
        <strain evidence="2">FGSC 1904</strain>
    </source>
</reference>
<protein>
    <submittedName>
        <fullName evidence="2">Uncharacterized protein</fullName>
    </submittedName>
</protein>
<keyword evidence="1" id="KW-0812">Transmembrane</keyword>
<dbReference type="Proteomes" id="UP001281003">
    <property type="component" value="Unassembled WGS sequence"/>
</dbReference>
<accession>A0AAE0U675</accession>